<dbReference type="SUPFAM" id="SSF51658">
    <property type="entry name" value="Xylose isomerase-like"/>
    <property type="match status" value="1"/>
</dbReference>
<sequence length="268" mass="30605">MRRIGVHETRFKEYGNDDVVALFPKVRENEYNLLEIKAERLLSLSPLGFKRISLEARNFQLDLSYSLVLGPLYDLSSQEEEVRKRGLSTVEQIIRNIGQMGGGSLNGPFYTSFPPVLHLKPQKDRLFEQSVGSLRTLAIIAENEDVLLNIRPVNRYEHFFLNTASDALQFVRAVNHPSCGIDLDTFHMNIEESDMLAAFEQAGYYLHCIHIRENNGQAVGKGQLPWDLIKERLDLIHFEGSLVHAPESDIQDMEIPPFEGKKIRQILS</sequence>
<dbReference type="InterPro" id="IPR013022">
    <property type="entry name" value="Xyl_isomerase-like_TIM-brl"/>
</dbReference>
<evidence type="ECO:0000313" key="3">
    <source>
        <dbReference type="Proteomes" id="UP000264002"/>
    </source>
</evidence>
<keyword evidence="2" id="KW-0413">Isomerase</keyword>
<dbReference type="Pfam" id="PF01261">
    <property type="entry name" value="AP_endonuc_2"/>
    <property type="match status" value="1"/>
</dbReference>
<dbReference type="PANTHER" id="PTHR12110:SF21">
    <property type="entry name" value="XYLOSE ISOMERASE-LIKE TIM BARREL DOMAIN-CONTAINING PROTEIN"/>
    <property type="match status" value="1"/>
</dbReference>
<proteinExistence type="predicted"/>
<dbReference type="EMBL" id="QUWK01000009">
    <property type="protein sequence ID" value="RFU94386.1"/>
    <property type="molecule type" value="Genomic_DNA"/>
</dbReference>
<dbReference type="GO" id="GO:0016853">
    <property type="term" value="F:isomerase activity"/>
    <property type="evidence" value="ECO:0007669"/>
    <property type="project" value="UniProtKB-KW"/>
</dbReference>
<feature type="domain" description="Xylose isomerase-like TIM barrel" evidence="1">
    <location>
        <begin position="40"/>
        <end position="247"/>
    </location>
</feature>
<dbReference type="Proteomes" id="UP000264002">
    <property type="component" value="Unassembled WGS sequence"/>
</dbReference>
<name>A0A372MGG6_9SPIR</name>
<dbReference type="Gene3D" id="3.20.20.150">
    <property type="entry name" value="Divalent-metal-dependent TIM barrel enzymes"/>
    <property type="match status" value="1"/>
</dbReference>
<dbReference type="PANTHER" id="PTHR12110">
    <property type="entry name" value="HYDROXYPYRUVATE ISOMERASE"/>
    <property type="match status" value="1"/>
</dbReference>
<comment type="caution">
    <text evidence="2">The sequence shown here is derived from an EMBL/GenBank/DDBJ whole genome shotgun (WGS) entry which is preliminary data.</text>
</comment>
<protein>
    <submittedName>
        <fullName evidence="2">Sugar phosphate isomerase/epimerase</fullName>
    </submittedName>
</protein>
<organism evidence="2 3">
    <name type="scientific">Sphaerochaeta halotolerans</name>
    <dbReference type="NCBI Taxonomy" id="2293840"/>
    <lineage>
        <taxon>Bacteria</taxon>
        <taxon>Pseudomonadati</taxon>
        <taxon>Spirochaetota</taxon>
        <taxon>Spirochaetia</taxon>
        <taxon>Spirochaetales</taxon>
        <taxon>Sphaerochaetaceae</taxon>
        <taxon>Sphaerochaeta</taxon>
    </lineage>
</organism>
<reference evidence="3" key="1">
    <citation type="submission" date="2018-08" db="EMBL/GenBank/DDBJ databases">
        <authorList>
            <person name="Grouzdev D.S."/>
            <person name="Krutkina M.S."/>
        </authorList>
    </citation>
    <scope>NUCLEOTIDE SEQUENCE [LARGE SCALE GENOMIC DNA]</scope>
    <source>
        <strain evidence="3">4-11</strain>
    </source>
</reference>
<evidence type="ECO:0000313" key="2">
    <source>
        <dbReference type="EMBL" id="RFU94386.1"/>
    </source>
</evidence>
<dbReference type="InterPro" id="IPR050312">
    <property type="entry name" value="IolE/XylAMocC-like"/>
</dbReference>
<reference evidence="2 3" key="2">
    <citation type="submission" date="2018-09" db="EMBL/GenBank/DDBJ databases">
        <title>Genome of Sphaerochaeta halotolerans strain 4-11.</title>
        <authorList>
            <person name="Nazina T.N."/>
            <person name="Sokolova D.S."/>
        </authorList>
    </citation>
    <scope>NUCLEOTIDE SEQUENCE [LARGE SCALE GENOMIC DNA]</scope>
    <source>
        <strain evidence="2 3">4-11</strain>
    </source>
</reference>
<dbReference type="RefSeq" id="WP_117330725.1">
    <property type="nucleotide sequence ID" value="NZ_QUWK01000009.1"/>
</dbReference>
<dbReference type="InterPro" id="IPR036237">
    <property type="entry name" value="Xyl_isomerase-like_sf"/>
</dbReference>
<keyword evidence="3" id="KW-1185">Reference proteome</keyword>
<gene>
    <name evidence="2" type="ORF">DYP60_09255</name>
</gene>
<dbReference type="AlphaFoldDB" id="A0A372MGG6"/>
<evidence type="ECO:0000259" key="1">
    <source>
        <dbReference type="Pfam" id="PF01261"/>
    </source>
</evidence>
<accession>A0A372MGG6</accession>